<dbReference type="InterPro" id="IPR001781">
    <property type="entry name" value="Znf_LIM"/>
</dbReference>
<name>W8BK15_CERCA</name>
<dbReference type="SMART" id="SM00132">
    <property type="entry name" value="LIM"/>
    <property type="match status" value="3"/>
</dbReference>
<keyword evidence="10 11" id="KW-0440">LIM domain</keyword>
<evidence type="ECO:0000256" key="10">
    <source>
        <dbReference type="ARBA" id="ARBA00023038"/>
    </source>
</evidence>
<dbReference type="CDD" id="cd09354">
    <property type="entry name" value="LIM2_LPP"/>
    <property type="match status" value="1"/>
</dbReference>
<dbReference type="GO" id="GO:0098609">
    <property type="term" value="P:cell-cell adhesion"/>
    <property type="evidence" value="ECO:0007669"/>
    <property type="project" value="TreeGrafter"/>
</dbReference>
<dbReference type="GO" id="GO:0005737">
    <property type="term" value="C:cytoplasm"/>
    <property type="evidence" value="ECO:0007669"/>
    <property type="project" value="UniProtKB-SubCell"/>
</dbReference>
<dbReference type="GO" id="GO:0005925">
    <property type="term" value="C:focal adhesion"/>
    <property type="evidence" value="ECO:0007669"/>
    <property type="project" value="TreeGrafter"/>
</dbReference>
<keyword evidence="4" id="KW-0963">Cytoplasm</keyword>
<proteinExistence type="evidence at transcript level"/>
<evidence type="ECO:0000256" key="8">
    <source>
        <dbReference type="ARBA" id="ARBA00022889"/>
    </source>
</evidence>
<evidence type="ECO:0000256" key="11">
    <source>
        <dbReference type="PROSITE-ProRule" id="PRU00125"/>
    </source>
</evidence>
<comment type="similarity">
    <text evidence="3">Belongs to the zyxin/ajuba family.</text>
</comment>
<accession>W8BK15</accession>
<feature type="domain" description="LIM zinc-binding" evidence="12">
    <location>
        <begin position="552"/>
        <end position="612"/>
    </location>
</feature>
<keyword evidence="9" id="KW-0965">Cell junction</keyword>
<evidence type="ECO:0000256" key="3">
    <source>
        <dbReference type="ARBA" id="ARBA00009611"/>
    </source>
</evidence>
<dbReference type="PANTHER" id="PTHR24207">
    <property type="entry name" value="ZYX102 PROTEIN"/>
    <property type="match status" value="1"/>
</dbReference>
<dbReference type="EMBL" id="GAMC01009167">
    <property type="protein sequence ID" value="JAB97388.1"/>
    <property type="molecule type" value="mRNA"/>
</dbReference>
<evidence type="ECO:0000256" key="9">
    <source>
        <dbReference type="ARBA" id="ARBA00022949"/>
    </source>
</evidence>
<feature type="domain" description="LIM zinc-binding" evidence="12">
    <location>
        <begin position="613"/>
        <end position="682"/>
    </location>
</feature>
<feature type="domain" description="LIM zinc-binding" evidence="12">
    <location>
        <begin position="492"/>
        <end position="551"/>
    </location>
</feature>
<protein>
    <submittedName>
        <fullName evidence="13">Lipoma-preferred partner</fullName>
    </submittedName>
</protein>
<comment type="subcellular location">
    <subcellularLocation>
        <location evidence="1">Cell junction</location>
    </subcellularLocation>
    <subcellularLocation>
        <location evidence="2">Cytoplasm</location>
    </subcellularLocation>
</comment>
<dbReference type="FunFam" id="2.10.110.10:FF:000042">
    <property type="entry name" value="lipoma-preferred partner isoform X1"/>
    <property type="match status" value="1"/>
</dbReference>
<dbReference type="FunFam" id="2.10.110.10:FF:000109">
    <property type="entry name" value="Lipoma preferred partner"/>
    <property type="match status" value="1"/>
</dbReference>
<dbReference type="FunFam" id="2.10.110.10:FF:000027">
    <property type="entry name" value="lipoma-preferred partner isoform X1"/>
    <property type="match status" value="1"/>
</dbReference>
<dbReference type="PROSITE" id="PS00478">
    <property type="entry name" value="LIM_DOMAIN_1"/>
    <property type="match status" value="1"/>
</dbReference>
<dbReference type="Gene3D" id="2.10.110.10">
    <property type="entry name" value="Cysteine Rich Protein"/>
    <property type="match status" value="3"/>
</dbReference>
<sequence length="691" mass="76827">MDIPGEEFRKLSLKKIFKVKRSSMASEIEWKIKDNSLVNPEIEAKNLNNDSNNDIKKQTDIEVVAHIDKGMPTIASSNVISKNIGPIVPPKPFRKNGDSPQVPKSCIVESICEPHFSKRLQCLSAMSSDSKNRVPELPRKHPTYALHKSPLSNVTLDNPAVLEQQLKALSHHKLQLEKKGAFLQPQICSEENTTVFSNVMSNSQKVVDITSNVIYSNTLVPSSGNGATTPIKNNTAEHYTEKVLGSPTKLTSYTENKSQRCLTYQLDNKIFPAENDIYSNFIFQYTKQENSPPLLSSTLCVDAIEATSTYCNHQDQEILPPPSPVSSSYSELRRATNVFKRPYTKTNEADINYIADGISSHGYTGGQPYINLICRNEPSSCCPTLQGSSTYEAIYEPIIPRPAGEFSSQANYLNYVPYVNHSQLNKSESGGNLSTIGSNAGECNTPSYPSLDDNISNLSLKSPIHRKEVVVNALPDFLVQSFDSESGVENYGTCFKCNERVLGENSGCTAMEQIYHISCFTCSQCQVNLQGKPFYAFDGKPFCEHDYLQTLEKCSVCMKPILERILRATGKPYHPQCFTCVICGKSLDSIPFTVDATNQNYCIADFHKIFAPRCCVCMEPIMPKSGEEETVRVVALDRSFHFECYKCEDCGLLLSSEAEGRGCYPLDGHVLCKSCNAKRVQTLTSRMAIEL</sequence>
<dbReference type="CDD" id="cd09437">
    <property type="entry name" value="LIM3_LPP"/>
    <property type="match status" value="1"/>
</dbReference>
<evidence type="ECO:0000256" key="2">
    <source>
        <dbReference type="ARBA" id="ARBA00004496"/>
    </source>
</evidence>
<evidence type="ECO:0000256" key="6">
    <source>
        <dbReference type="ARBA" id="ARBA00022737"/>
    </source>
</evidence>
<gene>
    <name evidence="13" type="primary">LPP</name>
</gene>
<dbReference type="AlphaFoldDB" id="W8BK15"/>
<reference evidence="13" key="1">
    <citation type="submission" date="2013-07" db="EMBL/GenBank/DDBJ databases">
        <authorList>
            <person name="Geib S."/>
        </authorList>
    </citation>
    <scope>NUCLEOTIDE SEQUENCE</scope>
</reference>
<evidence type="ECO:0000256" key="7">
    <source>
        <dbReference type="ARBA" id="ARBA00022833"/>
    </source>
</evidence>
<dbReference type="SUPFAM" id="SSF57716">
    <property type="entry name" value="Glucocorticoid receptor-like (DNA-binding domain)"/>
    <property type="match status" value="3"/>
</dbReference>
<evidence type="ECO:0000256" key="4">
    <source>
        <dbReference type="ARBA" id="ARBA00022490"/>
    </source>
</evidence>
<dbReference type="GO" id="GO:0046872">
    <property type="term" value="F:metal ion binding"/>
    <property type="evidence" value="ECO:0007669"/>
    <property type="project" value="UniProtKB-KW"/>
</dbReference>
<evidence type="ECO:0000313" key="13">
    <source>
        <dbReference type="EMBL" id="JAB97388.1"/>
    </source>
</evidence>
<evidence type="ECO:0000259" key="12">
    <source>
        <dbReference type="PROSITE" id="PS50023"/>
    </source>
</evidence>
<reference evidence="13" key="2">
    <citation type="journal article" date="2014" name="BMC Genomics">
        <title>A genomic perspective to assessing quality of mass-reared SIT flies used in Mediterranean fruit fly (Ceratitis capitata) eradication in California.</title>
        <authorList>
            <person name="Calla B."/>
            <person name="Hall B."/>
            <person name="Hou S."/>
            <person name="Geib S.M."/>
        </authorList>
    </citation>
    <scope>NUCLEOTIDE SEQUENCE</scope>
</reference>
<dbReference type="CDD" id="cd09351">
    <property type="entry name" value="LIM1_LPP"/>
    <property type="match status" value="1"/>
</dbReference>
<keyword evidence="6" id="KW-0677">Repeat</keyword>
<dbReference type="OrthoDB" id="25414at2759"/>
<evidence type="ECO:0000256" key="1">
    <source>
        <dbReference type="ARBA" id="ARBA00004282"/>
    </source>
</evidence>
<keyword evidence="8" id="KW-0130">Cell adhesion</keyword>
<dbReference type="GO" id="GO:0001725">
    <property type="term" value="C:stress fiber"/>
    <property type="evidence" value="ECO:0007669"/>
    <property type="project" value="TreeGrafter"/>
</dbReference>
<keyword evidence="5 11" id="KW-0479">Metal-binding</keyword>
<dbReference type="PANTHER" id="PTHR24207:SF2">
    <property type="entry name" value="ZYX102 PROTEIN"/>
    <property type="match status" value="1"/>
</dbReference>
<dbReference type="Pfam" id="PF00412">
    <property type="entry name" value="LIM"/>
    <property type="match status" value="3"/>
</dbReference>
<evidence type="ECO:0000256" key="5">
    <source>
        <dbReference type="ARBA" id="ARBA00022723"/>
    </source>
</evidence>
<dbReference type="PROSITE" id="PS50023">
    <property type="entry name" value="LIM_DOMAIN_2"/>
    <property type="match status" value="3"/>
</dbReference>
<organism evidence="13">
    <name type="scientific">Ceratitis capitata</name>
    <name type="common">Mediterranean fruit fly</name>
    <name type="synonym">Tephritis capitata</name>
    <dbReference type="NCBI Taxonomy" id="7213"/>
    <lineage>
        <taxon>Eukaryota</taxon>
        <taxon>Metazoa</taxon>
        <taxon>Ecdysozoa</taxon>
        <taxon>Arthropoda</taxon>
        <taxon>Hexapoda</taxon>
        <taxon>Insecta</taxon>
        <taxon>Pterygota</taxon>
        <taxon>Neoptera</taxon>
        <taxon>Endopterygota</taxon>
        <taxon>Diptera</taxon>
        <taxon>Brachycera</taxon>
        <taxon>Muscomorpha</taxon>
        <taxon>Tephritoidea</taxon>
        <taxon>Tephritidae</taxon>
        <taxon>Ceratitis</taxon>
        <taxon>Ceratitis</taxon>
    </lineage>
</organism>
<keyword evidence="7 11" id="KW-0862">Zinc</keyword>